<dbReference type="InterPro" id="IPR016208">
    <property type="entry name" value="Ald_Oxase/xanthine_DH-like"/>
</dbReference>
<evidence type="ECO:0000259" key="2">
    <source>
        <dbReference type="Pfam" id="PF02738"/>
    </source>
</evidence>
<protein>
    <recommendedName>
        <fullName evidence="2">Aldehyde oxidase/xanthine dehydrogenase first molybdopterin binding domain-containing protein</fullName>
    </recommendedName>
</protein>
<keyword evidence="1" id="KW-0500">Molybdenum</keyword>
<dbReference type="GO" id="GO:0005506">
    <property type="term" value="F:iron ion binding"/>
    <property type="evidence" value="ECO:0007669"/>
    <property type="project" value="InterPro"/>
</dbReference>
<organism evidence="3">
    <name type="scientific">marine sediment metagenome</name>
    <dbReference type="NCBI Taxonomy" id="412755"/>
    <lineage>
        <taxon>unclassified sequences</taxon>
        <taxon>metagenomes</taxon>
        <taxon>ecological metagenomes</taxon>
    </lineage>
</organism>
<dbReference type="SUPFAM" id="SSF56003">
    <property type="entry name" value="Molybdenum cofactor-binding domain"/>
    <property type="match status" value="1"/>
</dbReference>
<dbReference type="GO" id="GO:0016491">
    <property type="term" value="F:oxidoreductase activity"/>
    <property type="evidence" value="ECO:0007669"/>
    <property type="project" value="InterPro"/>
</dbReference>
<accession>A0A0F9AET7</accession>
<dbReference type="InterPro" id="IPR037165">
    <property type="entry name" value="AldOxase/xan_DH_Mopterin-bd_sf"/>
</dbReference>
<gene>
    <name evidence="3" type="ORF">LCGC14_2579300</name>
</gene>
<evidence type="ECO:0000256" key="1">
    <source>
        <dbReference type="ARBA" id="ARBA00022505"/>
    </source>
</evidence>
<dbReference type="PANTHER" id="PTHR11908:SF132">
    <property type="entry name" value="ALDEHYDE OXIDASE 1-RELATED"/>
    <property type="match status" value="1"/>
</dbReference>
<comment type="caution">
    <text evidence="3">The sequence shown here is derived from an EMBL/GenBank/DDBJ whole genome shotgun (WGS) entry which is preliminary data.</text>
</comment>
<dbReference type="Pfam" id="PF02738">
    <property type="entry name" value="MoCoBD_1"/>
    <property type="match status" value="1"/>
</dbReference>
<feature type="domain" description="Aldehyde oxidase/xanthine dehydrogenase first molybdopterin binding" evidence="2">
    <location>
        <begin position="45"/>
        <end position="129"/>
    </location>
</feature>
<name>A0A0F9AET7_9ZZZZ</name>
<feature type="non-terminal residue" evidence="3">
    <location>
        <position position="129"/>
    </location>
</feature>
<sequence>MAWTTPRDWSAGELVTAGMANTHWRDNMVHLFDGTNFVGVQPTGKIYLDGGAYSSFGVATAYYAGSMMPTLYHIPNYKYDGYRMMTNKPACGAMRGHGVPQPRFAFECLFNMIAEDMGIDPIEIRQRNA</sequence>
<dbReference type="InterPro" id="IPR008274">
    <property type="entry name" value="AldOxase/xan_DH_MoCoBD1"/>
</dbReference>
<evidence type="ECO:0000313" key="3">
    <source>
        <dbReference type="EMBL" id="KKL08094.1"/>
    </source>
</evidence>
<reference evidence="3" key="1">
    <citation type="journal article" date="2015" name="Nature">
        <title>Complex archaea that bridge the gap between prokaryotes and eukaryotes.</title>
        <authorList>
            <person name="Spang A."/>
            <person name="Saw J.H."/>
            <person name="Jorgensen S.L."/>
            <person name="Zaremba-Niedzwiedzka K."/>
            <person name="Martijn J."/>
            <person name="Lind A.E."/>
            <person name="van Eijk R."/>
            <person name="Schleper C."/>
            <person name="Guy L."/>
            <person name="Ettema T.J."/>
        </authorList>
    </citation>
    <scope>NUCLEOTIDE SEQUENCE</scope>
</reference>
<proteinExistence type="predicted"/>
<dbReference type="AlphaFoldDB" id="A0A0F9AET7"/>
<dbReference type="Gene3D" id="3.30.365.10">
    <property type="entry name" value="Aldehyde oxidase/xanthine dehydrogenase, molybdopterin binding domain"/>
    <property type="match status" value="1"/>
</dbReference>
<dbReference type="EMBL" id="LAZR01043018">
    <property type="protein sequence ID" value="KKL08094.1"/>
    <property type="molecule type" value="Genomic_DNA"/>
</dbReference>
<dbReference type="PANTHER" id="PTHR11908">
    <property type="entry name" value="XANTHINE DEHYDROGENASE"/>
    <property type="match status" value="1"/>
</dbReference>